<reference evidence="3 4" key="1">
    <citation type="journal article" date="2012" name="PLoS Pathog.">
        <title>Diverse lifestyles and strategies of plant pathogenesis encoded in the genomes of eighteen Dothideomycetes fungi.</title>
        <authorList>
            <person name="Ohm R.A."/>
            <person name="Feau N."/>
            <person name="Henrissat B."/>
            <person name="Schoch C.L."/>
            <person name="Horwitz B.A."/>
            <person name="Barry K.W."/>
            <person name="Condon B.J."/>
            <person name="Copeland A.C."/>
            <person name="Dhillon B."/>
            <person name="Glaser F."/>
            <person name="Hesse C.N."/>
            <person name="Kosti I."/>
            <person name="LaButti K."/>
            <person name="Lindquist E.A."/>
            <person name="Lucas S."/>
            <person name="Salamov A.A."/>
            <person name="Bradshaw R.E."/>
            <person name="Ciuffetti L."/>
            <person name="Hamelin R.C."/>
            <person name="Kema G.H.J."/>
            <person name="Lawrence C."/>
            <person name="Scott J.A."/>
            <person name="Spatafora J.W."/>
            <person name="Turgeon B.G."/>
            <person name="de Wit P.J.G.M."/>
            <person name="Zhong S."/>
            <person name="Goodwin S.B."/>
            <person name="Grigoriev I.V."/>
        </authorList>
    </citation>
    <scope>NUCLEOTIDE SEQUENCE [LARGE SCALE GENOMIC DNA]</scope>
    <source>
        <strain evidence="4">ND90Pr / ATCC 201652</strain>
    </source>
</reference>
<dbReference type="GeneID" id="19133651"/>
<keyword evidence="2" id="KW-1133">Transmembrane helix</keyword>
<proteinExistence type="predicted"/>
<evidence type="ECO:0000313" key="3">
    <source>
        <dbReference type="EMBL" id="EMD66532.1"/>
    </source>
</evidence>
<feature type="transmembrane region" description="Helical" evidence="2">
    <location>
        <begin position="111"/>
        <end position="128"/>
    </location>
</feature>
<keyword evidence="2" id="KW-0472">Membrane</keyword>
<protein>
    <submittedName>
        <fullName evidence="3">Uncharacterized protein</fullName>
    </submittedName>
</protein>
<name>M2TCJ6_COCSN</name>
<feature type="compositionally biased region" description="Polar residues" evidence="1">
    <location>
        <begin position="205"/>
        <end position="230"/>
    </location>
</feature>
<dbReference type="HOGENOM" id="CLU_1038317_0_0_1"/>
<dbReference type="KEGG" id="bsc:COCSADRAFT_188847"/>
<dbReference type="OMA" id="ECSIIAV"/>
<feature type="transmembrane region" description="Helical" evidence="2">
    <location>
        <begin position="79"/>
        <end position="99"/>
    </location>
</feature>
<evidence type="ECO:0000256" key="1">
    <source>
        <dbReference type="SAM" id="MobiDB-lite"/>
    </source>
</evidence>
<dbReference type="RefSeq" id="XP_007698001.1">
    <property type="nucleotide sequence ID" value="XM_007699811.1"/>
</dbReference>
<evidence type="ECO:0000256" key="2">
    <source>
        <dbReference type="SAM" id="Phobius"/>
    </source>
</evidence>
<feature type="transmembrane region" description="Helical" evidence="2">
    <location>
        <begin position="20"/>
        <end position="47"/>
    </location>
</feature>
<feature type="region of interest" description="Disordered" evidence="1">
    <location>
        <begin position="174"/>
        <end position="232"/>
    </location>
</feature>
<dbReference type="eggNOG" id="ENOG502S8WA">
    <property type="taxonomic scope" value="Eukaryota"/>
</dbReference>
<reference evidence="4" key="2">
    <citation type="journal article" date="2013" name="PLoS Genet.">
        <title>Comparative genome structure, secondary metabolite, and effector coding capacity across Cochliobolus pathogens.</title>
        <authorList>
            <person name="Condon B.J."/>
            <person name="Leng Y."/>
            <person name="Wu D."/>
            <person name="Bushley K.E."/>
            <person name="Ohm R.A."/>
            <person name="Otillar R."/>
            <person name="Martin J."/>
            <person name="Schackwitz W."/>
            <person name="Grimwood J."/>
            <person name="MohdZainudin N."/>
            <person name="Xue C."/>
            <person name="Wang R."/>
            <person name="Manning V.A."/>
            <person name="Dhillon B."/>
            <person name="Tu Z.J."/>
            <person name="Steffenson B.J."/>
            <person name="Salamov A."/>
            <person name="Sun H."/>
            <person name="Lowry S."/>
            <person name="LaButti K."/>
            <person name="Han J."/>
            <person name="Copeland A."/>
            <person name="Lindquist E."/>
            <person name="Barry K."/>
            <person name="Schmutz J."/>
            <person name="Baker S.E."/>
            <person name="Ciuffetti L.M."/>
            <person name="Grigoriev I.V."/>
            <person name="Zhong S."/>
            <person name="Turgeon B.G."/>
        </authorList>
    </citation>
    <scope>NUCLEOTIDE SEQUENCE [LARGE SCALE GENOMIC DNA]</scope>
    <source>
        <strain evidence="4">ND90Pr / ATCC 201652</strain>
    </source>
</reference>
<accession>M2TCJ6</accession>
<keyword evidence="4" id="KW-1185">Reference proteome</keyword>
<feature type="compositionally biased region" description="Polar residues" evidence="1">
    <location>
        <begin position="185"/>
        <end position="196"/>
    </location>
</feature>
<gene>
    <name evidence="3" type="ORF">COCSADRAFT_188847</name>
</gene>
<dbReference type="EMBL" id="KB445640">
    <property type="protein sequence ID" value="EMD66532.1"/>
    <property type="molecule type" value="Genomic_DNA"/>
</dbReference>
<dbReference type="AlphaFoldDB" id="M2TCJ6"/>
<dbReference type="OrthoDB" id="4941332at2759"/>
<sequence length="268" mass="29598">MDGLSSSFIVTAVDTVSSALYQWFRCFLSILFFTKNYGVSGLVLCFFGNRDIWRVQVQVLRSTSDIDTINFRKSVQEGCSIIAVASTILAQIAITALSLENLDRTPWVARGFFTFSLVSSIIAVYYATREYCHLGRFLYAEDVWTWIPDQSYISEDDLFKEKVPLLSSFGLRNKDEESAGGNGKPSATQHVSSQEVPSGKIGRASASTAPPGESSQEQTHESNATKSVSVQGELAQVLQESARLRKESAKVDERMAQLLGEFAKSSEE</sequence>
<evidence type="ECO:0000313" key="4">
    <source>
        <dbReference type="Proteomes" id="UP000016934"/>
    </source>
</evidence>
<organism evidence="3 4">
    <name type="scientific">Cochliobolus sativus (strain ND90Pr / ATCC 201652)</name>
    <name type="common">Common root rot and spot blotch fungus</name>
    <name type="synonym">Bipolaris sorokiniana</name>
    <dbReference type="NCBI Taxonomy" id="665912"/>
    <lineage>
        <taxon>Eukaryota</taxon>
        <taxon>Fungi</taxon>
        <taxon>Dikarya</taxon>
        <taxon>Ascomycota</taxon>
        <taxon>Pezizomycotina</taxon>
        <taxon>Dothideomycetes</taxon>
        <taxon>Pleosporomycetidae</taxon>
        <taxon>Pleosporales</taxon>
        <taxon>Pleosporineae</taxon>
        <taxon>Pleosporaceae</taxon>
        <taxon>Bipolaris</taxon>
    </lineage>
</organism>
<dbReference type="Proteomes" id="UP000016934">
    <property type="component" value="Unassembled WGS sequence"/>
</dbReference>
<keyword evidence="2" id="KW-0812">Transmembrane</keyword>